<accession>X0ZT51</accession>
<dbReference type="InterPro" id="IPR036249">
    <property type="entry name" value="Thioredoxin-like_sf"/>
</dbReference>
<protein>
    <recommendedName>
        <fullName evidence="3">Redoxin domain-containing protein</fullName>
    </recommendedName>
</protein>
<reference evidence="2" key="1">
    <citation type="journal article" date="2014" name="Front. Microbiol.">
        <title>High frequency of phylogenetically diverse reductive dehalogenase-homologous genes in deep subseafloor sedimentary metagenomes.</title>
        <authorList>
            <person name="Kawai M."/>
            <person name="Futagami T."/>
            <person name="Toyoda A."/>
            <person name="Takaki Y."/>
            <person name="Nishi S."/>
            <person name="Hori S."/>
            <person name="Arai W."/>
            <person name="Tsubouchi T."/>
            <person name="Morono Y."/>
            <person name="Uchiyama I."/>
            <person name="Ito T."/>
            <person name="Fujiyama A."/>
            <person name="Inagaki F."/>
            <person name="Takami H."/>
        </authorList>
    </citation>
    <scope>NUCLEOTIDE SEQUENCE</scope>
    <source>
        <strain evidence="2">Expedition CK06-06</strain>
    </source>
</reference>
<gene>
    <name evidence="2" type="ORF">S01H1_84235</name>
</gene>
<sequence>AFGVLIKDLRLLARAVFVIDKEGIIRYIEIVDELTHEPDYEAALKAVKGVER</sequence>
<dbReference type="PANTHER" id="PTHR43110">
    <property type="entry name" value="THIOL PEROXIDASE"/>
    <property type="match status" value="1"/>
</dbReference>
<evidence type="ECO:0000256" key="1">
    <source>
        <dbReference type="ARBA" id="ARBA00023284"/>
    </source>
</evidence>
<organism evidence="2">
    <name type="scientific">marine sediment metagenome</name>
    <dbReference type="NCBI Taxonomy" id="412755"/>
    <lineage>
        <taxon>unclassified sequences</taxon>
        <taxon>metagenomes</taxon>
        <taxon>ecological metagenomes</taxon>
    </lineage>
</organism>
<comment type="caution">
    <text evidence="2">The sequence shown here is derived from an EMBL/GenBank/DDBJ whole genome shotgun (WGS) entry which is preliminary data.</text>
</comment>
<dbReference type="EMBL" id="BARS01057456">
    <property type="protein sequence ID" value="GAG51406.1"/>
    <property type="molecule type" value="Genomic_DNA"/>
</dbReference>
<dbReference type="Gene3D" id="3.40.30.10">
    <property type="entry name" value="Glutaredoxin"/>
    <property type="match status" value="1"/>
</dbReference>
<dbReference type="AlphaFoldDB" id="X0ZT51"/>
<dbReference type="InterPro" id="IPR050455">
    <property type="entry name" value="Tpx_Peroxidase_subfamily"/>
</dbReference>
<dbReference type="PANTHER" id="PTHR43110:SF1">
    <property type="entry name" value="THIOL PEROXIDASE"/>
    <property type="match status" value="1"/>
</dbReference>
<proteinExistence type="predicted"/>
<keyword evidence="1" id="KW-0676">Redox-active center</keyword>
<dbReference type="SUPFAM" id="SSF52833">
    <property type="entry name" value="Thioredoxin-like"/>
    <property type="match status" value="1"/>
</dbReference>
<evidence type="ECO:0000313" key="2">
    <source>
        <dbReference type="EMBL" id="GAG51406.1"/>
    </source>
</evidence>
<evidence type="ECO:0008006" key="3">
    <source>
        <dbReference type="Google" id="ProtNLM"/>
    </source>
</evidence>
<name>X0ZT51_9ZZZZ</name>
<feature type="non-terminal residue" evidence="2">
    <location>
        <position position="1"/>
    </location>
</feature>